<evidence type="ECO:0000256" key="2">
    <source>
        <dbReference type="SAM" id="MobiDB-lite"/>
    </source>
</evidence>
<evidence type="ECO:0000313" key="4">
    <source>
        <dbReference type="Proteomes" id="UP000001542"/>
    </source>
</evidence>
<dbReference type="VEuPathDB" id="TrichDB:TVAGG3_0335070"/>
<evidence type="ECO:0000256" key="1">
    <source>
        <dbReference type="SAM" id="Coils"/>
    </source>
</evidence>
<reference evidence="3" key="2">
    <citation type="journal article" date="2007" name="Science">
        <title>Draft genome sequence of the sexually transmitted pathogen Trichomonas vaginalis.</title>
        <authorList>
            <person name="Carlton J.M."/>
            <person name="Hirt R.P."/>
            <person name="Silva J.C."/>
            <person name="Delcher A.L."/>
            <person name="Schatz M."/>
            <person name="Zhao Q."/>
            <person name="Wortman J.R."/>
            <person name="Bidwell S.L."/>
            <person name="Alsmark U.C.M."/>
            <person name="Besteiro S."/>
            <person name="Sicheritz-Ponten T."/>
            <person name="Noel C.J."/>
            <person name="Dacks J.B."/>
            <person name="Foster P.G."/>
            <person name="Simillion C."/>
            <person name="Van de Peer Y."/>
            <person name="Miranda-Saavedra D."/>
            <person name="Barton G.J."/>
            <person name="Westrop G.D."/>
            <person name="Mueller S."/>
            <person name="Dessi D."/>
            <person name="Fiori P.L."/>
            <person name="Ren Q."/>
            <person name="Paulsen I."/>
            <person name="Zhang H."/>
            <person name="Bastida-Corcuera F.D."/>
            <person name="Simoes-Barbosa A."/>
            <person name="Brown M.T."/>
            <person name="Hayes R.D."/>
            <person name="Mukherjee M."/>
            <person name="Okumura C.Y."/>
            <person name="Schneider R."/>
            <person name="Smith A.J."/>
            <person name="Vanacova S."/>
            <person name="Villalvazo M."/>
            <person name="Haas B.J."/>
            <person name="Pertea M."/>
            <person name="Feldblyum T.V."/>
            <person name="Utterback T.R."/>
            <person name="Shu C.L."/>
            <person name="Osoegawa K."/>
            <person name="de Jong P.J."/>
            <person name="Hrdy I."/>
            <person name="Horvathova L."/>
            <person name="Zubacova Z."/>
            <person name="Dolezal P."/>
            <person name="Malik S.B."/>
            <person name="Logsdon J.M. Jr."/>
            <person name="Henze K."/>
            <person name="Gupta A."/>
            <person name="Wang C.C."/>
            <person name="Dunne R.L."/>
            <person name="Upcroft J.A."/>
            <person name="Upcroft P."/>
            <person name="White O."/>
            <person name="Salzberg S.L."/>
            <person name="Tang P."/>
            <person name="Chiu C.-H."/>
            <person name="Lee Y.-S."/>
            <person name="Embley T.M."/>
            <person name="Coombs G.H."/>
            <person name="Mottram J.C."/>
            <person name="Tachezy J."/>
            <person name="Fraser-Liggett C.M."/>
            <person name="Johnson P.J."/>
        </authorList>
    </citation>
    <scope>NUCLEOTIDE SEQUENCE [LARGE SCALE GENOMIC DNA]</scope>
    <source>
        <strain evidence="3">G3</strain>
    </source>
</reference>
<sequence>MDDIEVFTSIDNPVDFPTDDSNVYQRIVDGIAEISRKNPPITKQIEIQNNLTVSDPYNPKIQYVAKNQKNLSYIAKINQKELCWGQFTIFRSNIIDIKCMKELLFASFTDETISIIDTNTGISADASIYIPSGILRMECIDGDALVVISNKRRCKVWKFFDRHSSQLIFDQEFPIQLPNKFTIRLTQILHCPQFTLIISFNQIDYFYSYYSNCWIGTGSQLPSIFTDSREPQTIFEIQNEMFQKIVDEDPKFFDLLIGLIDYYSCKEKDSELLDVMSEIIEIAQLTETYSGVSTKDLFKESMLHIIQNRPQLAQFIKSSKEYKESIEESSAGAETIKEIKRKIEQEKGIYTPSVVVSYKPPFSLKERIKNAFNDAKKAVERLKQLKQELQKETEQNKTKSYPEHTIYPEYNMSKQTKLNTEFKSPVLKPKKANIMIPHLNTEKRSKFSSDEDDDVIEAIDDEEIETNKTTSSSSISPYKSMTESIHTTPEKEESITDVNTELDDPIEEISDTENQPQILSDVRRNIKSPKLPLVQLKSIPTNSMPKTFPKSSMPNSFPKSSAPPEPPNMISPKRQNVPTSPQISNHLGILPSPPQQKISSIKRFEVESDTDSDFDILKMAENDEQKFKSNQNEEKSKPKQNNEEIPKSSKNNNNNNQEEKSKSNQNEEKSKSSKNDEEKSEVEENLVKNNVPQPKQVKKEQSDDDFTLSLKEEESDNDDDIPRAQKPLKENIEINDYEPAINISSSDEEIILPTNIESQNKGTKQKQQEENNDLQEWGIFVTESSDDSDVDKLVEEHLSRVNSQTQSSSIPPSEKKYLNSSDESGVEFISEKSSRNNSQTTWNPHPIEPANNSIIKGPTWYRASQEKSKLSEQKTTKENNQQKSDTNNQQKSDTNNQQKSDTNNQQKSDKKIEETKKKIKKELPIPQVKETPENKEESTSNDKSNSSTQYQGPLNIVIDVTQQPPDTTDSLDETSFTLSDSDSDTNTTTNKEKVERPAPQQNDIYHQRLSEFIPPFSQVVPSNPKNQDDGKTNKENKEKGKKQKNKKDQKEKIEKEEKERLVKEEKEKLEKEQKEKIEKEEKERLEKEQKEKFEKEQKEKERLIKERLEKLAREQKEKLAKEQKEKLEKEQKEKERLIKERLEKLAREQKEKLAKEQKEKLEKEQKEKERIAKEQKEIFEKEQKEKERLIKKRLEKLAREQKEKLAREQKEKLAKEQKEKERIAKEQKEIFEKEQKEKERLIKERLEKLAREQKERREKEQKERLEKEEKERLEKERLAKEEQKEKENIQKVNEEKDKEETETKPTRNFAKRSKRKFDPIPAVAYVDQQSIDERAKKVEKDKEEENRRFIEQQKNLEEFKKSLGHDKKKEKKAETQRKRKEKDQSIYEEQMKILQKKKEEEEENKSKDNTSKSSDGKRIIKKEEVNTELSFITTKLIKEKQNIKEIIDNVKEHSSQSQENIKKRKEELDKQQKNEEEEKEKQNQNSFIMKLNKQRERIIQEFNESKNKEKKQPQKEEKTKEPMKKPTEIKQQPPKEEKPNKPMKKQTARRTPTSMVSASQVNKVYEGGSQYHDPEPKPTKSPQTKQTPQETKPVKQSPQNKPNKSPQSKPSGSLQAKQSPQEQKPKLQLSKRTPQNIRANFHPAQSSSGEEPYSAESSSSSSSSAESSSSSSTSTSSSSSSSDERPQQTTNQKRKYLAIRTNPNKANAPKK</sequence>
<feature type="compositionally biased region" description="Low complexity" evidence="2">
    <location>
        <begin position="973"/>
        <end position="989"/>
    </location>
</feature>
<feature type="compositionally biased region" description="Polar residues" evidence="2">
    <location>
        <begin position="1580"/>
        <end position="1622"/>
    </location>
</feature>
<organism evidence="3 4">
    <name type="scientific">Trichomonas vaginalis (strain ATCC PRA-98 / G3)</name>
    <dbReference type="NCBI Taxonomy" id="412133"/>
    <lineage>
        <taxon>Eukaryota</taxon>
        <taxon>Metamonada</taxon>
        <taxon>Parabasalia</taxon>
        <taxon>Trichomonadida</taxon>
        <taxon>Trichomonadidae</taxon>
        <taxon>Trichomonas</taxon>
    </lineage>
</organism>
<name>A2DVB9_TRIV3</name>
<keyword evidence="4" id="KW-1185">Reference proteome</keyword>
<dbReference type="InParanoid" id="A2DVB9"/>
<dbReference type="SUPFAM" id="SSF50978">
    <property type="entry name" value="WD40 repeat-like"/>
    <property type="match status" value="1"/>
</dbReference>
<feature type="compositionally biased region" description="Basic and acidic residues" evidence="2">
    <location>
        <begin position="1046"/>
        <end position="1099"/>
    </location>
</feature>
<feature type="compositionally biased region" description="Polar residues" evidence="2">
    <location>
        <begin position="941"/>
        <end position="952"/>
    </location>
</feature>
<feature type="compositionally biased region" description="Basic and acidic residues" evidence="2">
    <location>
        <begin position="930"/>
        <end position="940"/>
    </location>
</feature>
<feature type="compositionally biased region" description="Basic and acidic residues" evidence="2">
    <location>
        <begin position="864"/>
        <end position="877"/>
    </location>
</feature>
<protein>
    <submittedName>
        <fullName evidence="3">Uncharacterized protein</fullName>
    </submittedName>
</protein>
<proteinExistence type="predicted"/>
<feature type="compositionally biased region" description="Polar residues" evidence="2">
    <location>
        <begin position="800"/>
        <end position="811"/>
    </location>
</feature>
<gene>
    <name evidence="3" type="ORF">TVAG_208770</name>
</gene>
<feature type="compositionally biased region" description="Acidic residues" evidence="2">
    <location>
        <begin position="500"/>
        <end position="511"/>
    </location>
</feature>
<feature type="compositionally biased region" description="Basic and acidic residues" evidence="2">
    <location>
        <begin position="1252"/>
        <end position="1305"/>
    </location>
</feature>
<feature type="compositionally biased region" description="Basic and acidic residues" evidence="2">
    <location>
        <begin position="1026"/>
        <end position="1038"/>
    </location>
</feature>
<feature type="compositionally biased region" description="Low complexity" evidence="2">
    <location>
        <begin position="1646"/>
        <end position="1681"/>
    </location>
</feature>
<dbReference type="RefSeq" id="XP_001327821.1">
    <property type="nucleotide sequence ID" value="XM_001327786.1"/>
</dbReference>
<feature type="region of interest" description="Disordered" evidence="2">
    <location>
        <begin position="1448"/>
        <end position="1711"/>
    </location>
</feature>
<reference evidence="3" key="1">
    <citation type="submission" date="2006-10" db="EMBL/GenBank/DDBJ databases">
        <authorList>
            <person name="Amadeo P."/>
            <person name="Zhao Q."/>
            <person name="Wortman J."/>
            <person name="Fraser-Liggett C."/>
            <person name="Carlton J."/>
        </authorList>
    </citation>
    <scope>NUCLEOTIDE SEQUENCE</scope>
    <source>
        <strain evidence="3">G3</strain>
    </source>
</reference>
<dbReference type="InterPro" id="IPR036322">
    <property type="entry name" value="WD40_repeat_dom_sf"/>
</dbReference>
<dbReference type="EMBL" id="DS113253">
    <property type="protein sequence ID" value="EAY15598.1"/>
    <property type="molecule type" value="Genomic_DNA"/>
</dbReference>
<feature type="compositionally biased region" description="Polar residues" evidence="2">
    <location>
        <begin position="573"/>
        <end position="585"/>
    </location>
</feature>
<feature type="compositionally biased region" description="Basic and acidic residues" evidence="2">
    <location>
        <begin position="1493"/>
        <end position="1540"/>
    </location>
</feature>
<feature type="coiled-coil region" evidence="1">
    <location>
        <begin position="365"/>
        <end position="399"/>
    </location>
</feature>
<feature type="compositionally biased region" description="Basic and acidic residues" evidence="2">
    <location>
        <begin position="1331"/>
        <end position="1424"/>
    </location>
</feature>
<feature type="compositionally biased region" description="Polar residues" evidence="2">
    <location>
        <begin position="1549"/>
        <end position="1562"/>
    </location>
</feature>
<feature type="compositionally biased region" description="Basic and acidic residues" evidence="2">
    <location>
        <begin position="907"/>
        <end position="916"/>
    </location>
</feature>
<feature type="compositionally biased region" description="Polar residues" evidence="2">
    <location>
        <begin position="477"/>
        <end position="487"/>
    </location>
</feature>
<dbReference type="KEGG" id="tva:4773606"/>
<dbReference type="OMA" id="ANIMIPH"/>
<evidence type="ECO:0000313" key="3">
    <source>
        <dbReference type="EMBL" id="EAY15598.1"/>
    </source>
</evidence>
<feature type="compositionally biased region" description="Low complexity" evidence="2">
    <location>
        <begin position="467"/>
        <end position="476"/>
    </location>
</feature>
<feature type="compositionally biased region" description="Basic and acidic residues" evidence="2">
    <location>
        <begin position="615"/>
        <end position="647"/>
    </location>
</feature>
<feature type="region of interest" description="Disordered" evidence="2">
    <location>
        <begin position="798"/>
        <end position="1099"/>
    </location>
</feature>
<feature type="region of interest" description="Disordered" evidence="2">
    <location>
        <begin position="461"/>
        <end position="775"/>
    </location>
</feature>
<keyword evidence="1" id="KW-0175">Coiled coil</keyword>
<dbReference type="Proteomes" id="UP000001542">
    <property type="component" value="Unassembled WGS sequence"/>
</dbReference>
<dbReference type="VEuPathDB" id="TrichDB:TVAG_208770"/>
<feature type="compositionally biased region" description="Polar residues" evidence="2">
    <location>
        <begin position="538"/>
        <end position="559"/>
    </location>
</feature>
<accession>A2DVB9</accession>
<feature type="compositionally biased region" description="Basic and acidic residues" evidence="2">
    <location>
        <begin position="720"/>
        <end position="732"/>
    </location>
</feature>
<feature type="region of interest" description="Disordered" evidence="2">
    <location>
        <begin position="1252"/>
        <end position="1424"/>
    </location>
</feature>
<feature type="compositionally biased region" description="Polar residues" evidence="2">
    <location>
        <begin position="878"/>
        <end position="906"/>
    </location>
</feature>
<feature type="compositionally biased region" description="Basic and acidic residues" evidence="2">
    <location>
        <begin position="657"/>
        <end position="677"/>
    </location>
</feature>
<feature type="compositionally biased region" description="Basic and acidic residues" evidence="2">
    <location>
        <begin position="1448"/>
        <end position="1482"/>
    </location>
</feature>